<comment type="caution">
    <text evidence="5">Lacks conserved residue(s) required for the propagation of feature annotation.</text>
</comment>
<feature type="compositionally biased region" description="Low complexity" evidence="6">
    <location>
        <begin position="159"/>
        <end position="181"/>
    </location>
</feature>
<dbReference type="SMART" id="SM00181">
    <property type="entry name" value="EGF"/>
    <property type="match status" value="3"/>
</dbReference>
<dbReference type="PROSITE" id="PS50026">
    <property type="entry name" value="EGF_3"/>
    <property type="match status" value="2"/>
</dbReference>
<evidence type="ECO:0000256" key="6">
    <source>
        <dbReference type="SAM" id="MobiDB-lite"/>
    </source>
</evidence>
<evidence type="ECO:0000256" key="1">
    <source>
        <dbReference type="ARBA" id="ARBA00022536"/>
    </source>
</evidence>
<keyword evidence="7" id="KW-1133">Transmembrane helix</keyword>
<dbReference type="InterPro" id="IPR018097">
    <property type="entry name" value="EGF_Ca-bd_CS"/>
</dbReference>
<dbReference type="InterPro" id="IPR049883">
    <property type="entry name" value="NOTCH1_EGF-like"/>
</dbReference>
<dbReference type="Pfam" id="PF07645">
    <property type="entry name" value="EGF_CA"/>
    <property type="match status" value="1"/>
</dbReference>
<feature type="domain" description="EGF-like" evidence="9">
    <location>
        <begin position="962"/>
        <end position="997"/>
    </location>
</feature>
<dbReference type="InterPro" id="IPR000742">
    <property type="entry name" value="EGF"/>
</dbReference>
<dbReference type="GO" id="GO:0005509">
    <property type="term" value="F:calcium ion binding"/>
    <property type="evidence" value="ECO:0007669"/>
    <property type="project" value="InterPro"/>
</dbReference>
<dbReference type="FunCoup" id="A0A7R8UD16">
    <property type="interactions" value="6"/>
</dbReference>
<evidence type="ECO:0000256" key="8">
    <source>
        <dbReference type="SAM" id="SignalP"/>
    </source>
</evidence>
<feature type="region of interest" description="Disordered" evidence="6">
    <location>
        <begin position="709"/>
        <end position="731"/>
    </location>
</feature>
<feature type="signal peptide" evidence="8">
    <location>
        <begin position="1"/>
        <end position="18"/>
    </location>
</feature>
<evidence type="ECO:0000256" key="3">
    <source>
        <dbReference type="ARBA" id="ARBA00022737"/>
    </source>
</evidence>
<reference evidence="10 11" key="1">
    <citation type="submission" date="2020-11" db="EMBL/GenBank/DDBJ databases">
        <authorList>
            <person name="Wallbank WR R."/>
            <person name="Pardo Diaz C."/>
            <person name="Kozak K."/>
            <person name="Martin S."/>
            <person name="Jiggins C."/>
            <person name="Moest M."/>
            <person name="Warren A I."/>
            <person name="Generalovic N T."/>
            <person name="Byers J.R.P. K."/>
            <person name="Montejo-Kovacevich G."/>
            <person name="Yen C E."/>
        </authorList>
    </citation>
    <scope>NUCLEOTIDE SEQUENCE [LARGE SCALE GENOMIC DNA]</scope>
</reference>
<sequence length="1236" mass="134620">MNGWSLVSWLCCAAIVYGANEPLSVSQISPKSQSVVAPLDQFQTFTTLSSSSNYASLDLDNQSANNAAKSKVLKRIERSALPIINEFSSKPSLDVEERFNDLDTNDVDVSGRYFNYIKPTATFDSPVGDSDAGGNGAGEITQSQRMGKDLSDESADSFLLKGGPRPLPSGSPLSTTISPTTASQMTPAATSVNSNQPRQKPNPDIQDIITGIVKLLNGNVNVHANTQGIRRPGASRINNRGPPRISEAQPIPIEYEGQKILDSTLRPPPFSYDRPEGPIRPYITGVPLPEQIVPAMNQNYRPGFVSQNKPPWHRPRPRPPIGGRRPIPPYKPIPPLIEYHPEDEIQFTTLEAESNETVDNHATDTTMDANDNDGEGDITLPSASTDSNEDAITTQEVPVKKDEYMKKKDTKIKSSDKKAPIAQTQPAFQPTMTTIISSTSIVNTTQVIASTVLDQNAFEIEPSLTLETSVEEIMSSSTSITTPTPVLEESQTTTSSPSTPSSSSIESSTTTTSLITPTPSIPSITSSFSETSKLLPKPETPPPETTPATIDYHPRPGIVLDDPEFKPGGGGHRPNQRPQRPPVQPTRHTPPPGYGEIFDVTLSAIQGPGSGSGSKQTINIKPHGYPYGNVENGDIIVSPSGDEGFVSIDGKRTYINLFGESTEAPTHLPTATPSVPASKLPLSPGITGTGYAVPEADPPVSVAPSKTIKPHITPTHHPSQRPHYRPRTTQPPVRIDTCIVGDDSTCDQAQNEKCKTENGVSSCHCRPGYSRRKHREPCRRVVSFFMSLRVDRIYERRIIWDKMLLDPNSEPHSHLSYESVRAIDSAMSMTPYSDEFMEAKVNNIYRGDPSQGAAGVFVNLTLKLEENAETLRPNLRSDIQKHLLGVIHRRNNNIGNSVLYVESPPGSISHLQDLDECQSRELNDCHVNAQCMNFWGSFRCQCEPGFRDPWSDQPQRAGRECQSCPQTYCNNRGICNYDADGAQICTCDGSFYGSQCEIDGEVLGVAIGASVAAVIIIVLTLICLIMWSRKWHREQKNAMGSPVFGYMATAPVKAAAMGQTPYQVTLEDRMRWAQIADVMAQANHYAKFQAEPVASTRPSSAMFGYPTLQSMGAIGGMSIAGTLPIHQAQMPPVPLPRLGLSSRSNGMRTLDNSSSSEEEDRTDLLGRNFQVPRPKSRSNGSIANQSGIYYDVEYEPTGVEMYGNSTTSLANTIPGPQGIPMSTYTSGRAPSTYYMK</sequence>
<dbReference type="Gene3D" id="2.10.25.10">
    <property type="entry name" value="Laminin"/>
    <property type="match status" value="1"/>
</dbReference>
<dbReference type="PROSITE" id="PS01187">
    <property type="entry name" value="EGF_CA"/>
    <property type="match status" value="1"/>
</dbReference>
<protein>
    <recommendedName>
        <fullName evidence="9">EGF-like domain-containing protein</fullName>
    </recommendedName>
</protein>
<keyword evidence="3" id="KW-0677">Repeat</keyword>
<feature type="compositionally biased region" description="Pro residues" evidence="6">
    <location>
        <begin position="579"/>
        <end position="593"/>
    </location>
</feature>
<dbReference type="CDD" id="cd00054">
    <property type="entry name" value="EGF_CA"/>
    <property type="match status" value="1"/>
</dbReference>
<keyword evidence="1 5" id="KW-0245">EGF-like domain</keyword>
<dbReference type="InParanoid" id="A0A7R8UD16"/>
<dbReference type="PROSITE" id="PS00022">
    <property type="entry name" value="EGF_1"/>
    <property type="match status" value="1"/>
</dbReference>
<gene>
    <name evidence="10" type="ORF">HERILL_LOCUS1741</name>
</gene>
<dbReference type="PANTHER" id="PTHR24039">
    <property type="entry name" value="FIBRILLIN-RELATED"/>
    <property type="match status" value="1"/>
</dbReference>
<dbReference type="InterPro" id="IPR000152">
    <property type="entry name" value="EGF-type_Asp/Asn_hydroxyl_site"/>
</dbReference>
<feature type="compositionally biased region" description="Polar residues" evidence="6">
    <location>
        <begin position="182"/>
        <end position="199"/>
    </location>
</feature>
<evidence type="ECO:0000256" key="2">
    <source>
        <dbReference type="ARBA" id="ARBA00022729"/>
    </source>
</evidence>
<keyword evidence="2 8" id="KW-0732">Signal</keyword>
<evidence type="ECO:0000259" key="9">
    <source>
        <dbReference type="PROSITE" id="PS50026"/>
    </source>
</evidence>
<feature type="region of interest" description="Disordered" evidence="6">
    <location>
        <begin position="124"/>
        <end position="202"/>
    </location>
</feature>
<dbReference type="SMART" id="SM00179">
    <property type="entry name" value="EGF_CA"/>
    <property type="match status" value="1"/>
</dbReference>
<name>A0A7R8UD16_HERIL</name>
<dbReference type="AlphaFoldDB" id="A0A7R8UD16"/>
<dbReference type="OrthoDB" id="2015116at2759"/>
<keyword evidence="7" id="KW-0812">Transmembrane</keyword>
<feature type="region of interest" description="Disordered" evidence="6">
    <location>
        <begin position="475"/>
        <end position="594"/>
    </location>
</feature>
<keyword evidence="7" id="KW-0472">Membrane</keyword>
<evidence type="ECO:0000313" key="10">
    <source>
        <dbReference type="EMBL" id="CAD7078477.1"/>
    </source>
</evidence>
<dbReference type="InterPro" id="IPR001881">
    <property type="entry name" value="EGF-like_Ca-bd_dom"/>
</dbReference>
<accession>A0A7R8UD16</accession>
<dbReference type="FunFam" id="2.10.25.10:FF:000672">
    <property type="entry name" value="Uncharacterized protein, isoform C"/>
    <property type="match status" value="1"/>
</dbReference>
<feature type="compositionally biased region" description="Polar residues" evidence="6">
    <location>
        <begin position="1141"/>
        <end position="1155"/>
    </location>
</feature>
<dbReference type="PANTHER" id="PTHR24039:SF52">
    <property type="entry name" value="EGF-LIKE DOMAIN-CONTAINING PROTEIN"/>
    <property type="match status" value="1"/>
</dbReference>
<dbReference type="OMA" id="FSDEYMG"/>
<feature type="region of interest" description="Disordered" evidence="6">
    <location>
        <begin position="1138"/>
        <end position="1183"/>
    </location>
</feature>
<evidence type="ECO:0000313" key="11">
    <source>
        <dbReference type="Proteomes" id="UP000594454"/>
    </source>
</evidence>
<evidence type="ECO:0000256" key="5">
    <source>
        <dbReference type="PROSITE-ProRule" id="PRU00076"/>
    </source>
</evidence>
<dbReference type="SUPFAM" id="SSF57196">
    <property type="entry name" value="EGF/Laminin"/>
    <property type="match status" value="1"/>
</dbReference>
<feature type="transmembrane region" description="Helical" evidence="7">
    <location>
        <begin position="1002"/>
        <end position="1027"/>
    </location>
</feature>
<feature type="chain" id="PRO_5031469652" description="EGF-like domain-containing protein" evidence="8">
    <location>
        <begin position="19"/>
        <end position="1236"/>
    </location>
</feature>
<proteinExistence type="predicted"/>
<organism evidence="10 11">
    <name type="scientific">Hermetia illucens</name>
    <name type="common">Black soldier fly</name>
    <dbReference type="NCBI Taxonomy" id="343691"/>
    <lineage>
        <taxon>Eukaryota</taxon>
        <taxon>Metazoa</taxon>
        <taxon>Ecdysozoa</taxon>
        <taxon>Arthropoda</taxon>
        <taxon>Hexapoda</taxon>
        <taxon>Insecta</taxon>
        <taxon>Pterygota</taxon>
        <taxon>Neoptera</taxon>
        <taxon>Endopterygota</taxon>
        <taxon>Diptera</taxon>
        <taxon>Brachycera</taxon>
        <taxon>Stratiomyomorpha</taxon>
        <taxon>Stratiomyidae</taxon>
        <taxon>Hermetiinae</taxon>
        <taxon>Hermetia</taxon>
    </lineage>
</organism>
<keyword evidence="11" id="KW-1185">Reference proteome</keyword>
<dbReference type="EMBL" id="LR899009">
    <property type="protein sequence ID" value="CAD7078477.1"/>
    <property type="molecule type" value="Genomic_DNA"/>
</dbReference>
<evidence type="ECO:0000256" key="4">
    <source>
        <dbReference type="ARBA" id="ARBA00023157"/>
    </source>
</evidence>
<dbReference type="PROSITE" id="PS00010">
    <property type="entry name" value="ASX_HYDROXYL"/>
    <property type="match status" value="1"/>
</dbReference>
<feature type="domain" description="EGF-like" evidence="9">
    <location>
        <begin position="913"/>
        <end position="952"/>
    </location>
</feature>
<keyword evidence="4 5" id="KW-1015">Disulfide bond</keyword>
<feature type="region of interest" description="Disordered" evidence="6">
    <location>
        <begin position="303"/>
        <end position="329"/>
    </location>
</feature>
<feature type="disulfide bond" evidence="5">
    <location>
        <begin position="987"/>
        <end position="996"/>
    </location>
</feature>
<feature type="compositionally biased region" description="Low complexity" evidence="6">
    <location>
        <begin position="475"/>
        <end position="537"/>
    </location>
</feature>
<evidence type="ECO:0000256" key="7">
    <source>
        <dbReference type="SAM" id="Phobius"/>
    </source>
</evidence>
<dbReference type="Proteomes" id="UP000594454">
    <property type="component" value="Chromosome 1"/>
</dbReference>